<organism evidence="2 3">
    <name type="scientific">Pseudoscardovia suis</name>
    <dbReference type="NCBI Taxonomy" id="987063"/>
    <lineage>
        <taxon>Bacteria</taxon>
        <taxon>Bacillati</taxon>
        <taxon>Actinomycetota</taxon>
        <taxon>Actinomycetes</taxon>
        <taxon>Bifidobacteriales</taxon>
        <taxon>Bifidobacteriaceae</taxon>
        <taxon>Pseudoscardovia</taxon>
    </lineage>
</organism>
<feature type="compositionally biased region" description="Basic residues" evidence="1">
    <location>
        <begin position="144"/>
        <end position="158"/>
    </location>
</feature>
<keyword evidence="3" id="KW-1185">Reference proteome</keyword>
<proteinExistence type="predicted"/>
<evidence type="ECO:0000313" key="2">
    <source>
        <dbReference type="EMBL" id="OZG50505.1"/>
    </source>
</evidence>
<feature type="compositionally biased region" description="Basic residues" evidence="1">
    <location>
        <begin position="268"/>
        <end position="280"/>
    </location>
</feature>
<feature type="compositionally biased region" description="Basic and acidic residues" evidence="1">
    <location>
        <begin position="348"/>
        <end position="366"/>
    </location>
</feature>
<dbReference type="EMBL" id="MWWQ01000013">
    <property type="protein sequence ID" value="OZG50505.1"/>
    <property type="molecule type" value="Genomic_DNA"/>
</dbReference>
<feature type="region of interest" description="Disordered" evidence="1">
    <location>
        <begin position="1"/>
        <end position="366"/>
    </location>
</feature>
<dbReference type="Proteomes" id="UP000216454">
    <property type="component" value="Unassembled WGS sequence"/>
</dbReference>
<evidence type="ECO:0000256" key="1">
    <source>
        <dbReference type="SAM" id="MobiDB-lite"/>
    </source>
</evidence>
<feature type="compositionally biased region" description="Basic residues" evidence="1">
    <location>
        <begin position="192"/>
        <end position="202"/>
    </location>
</feature>
<comment type="caution">
    <text evidence="2">The sequence shown here is derived from an EMBL/GenBank/DDBJ whole genome shotgun (WGS) entry which is preliminary data.</text>
</comment>
<gene>
    <name evidence="2" type="ORF">PSSU_1217</name>
</gene>
<sequence>MHPRRRLPPITTPKAGATTAQGAIPCTLGAVSPLTSALRKSNRRRGSNTAHTQRNSPRPRPQLAGQPPPICHRGRISARPRQQLPHQAAAQHRPTDTEGAAQYTLGANHPQPRHLRRKQPPPKAQPRAPSTQIAPLTAAPTLPNRHRGSVTVHPRRRLPPITTPQAGATATEGAIPRTLNPNHPAHSDPKHRQPPPKAHQRAPSKAVSPPAAAPDKGNRHPRRNPAHPRRRLPAGSCPSTTQPPPREQHSAPSKAVAQPGVQVIAKNLGRKTAPRPRMRPTRHDHGPPRRRNRGATRHRPRRAPRCPDRPRQGHGATTAKRDATAAGQTRPPATGHGPPIKKHRKQAVAHDDGLFRFQPRNDDRHV</sequence>
<feature type="compositionally biased region" description="Basic residues" evidence="1">
    <location>
        <begin position="219"/>
        <end position="232"/>
    </location>
</feature>
<name>A0A261EUK1_9BIFI</name>
<dbReference type="AlphaFoldDB" id="A0A261EUK1"/>
<feature type="compositionally biased region" description="Basic residues" evidence="1">
    <location>
        <begin position="288"/>
        <end position="304"/>
    </location>
</feature>
<feature type="compositionally biased region" description="Polar residues" evidence="1">
    <location>
        <begin position="47"/>
        <end position="56"/>
    </location>
</feature>
<evidence type="ECO:0000313" key="3">
    <source>
        <dbReference type="Proteomes" id="UP000216454"/>
    </source>
</evidence>
<reference evidence="2 3" key="1">
    <citation type="journal article" date="2017" name="BMC Genomics">
        <title>Comparative genomic and phylogenomic analyses of the Bifidobacteriaceae family.</title>
        <authorList>
            <person name="Lugli G.A."/>
            <person name="Milani C."/>
            <person name="Turroni F."/>
            <person name="Duranti S."/>
            <person name="Mancabelli L."/>
            <person name="Mangifesta M."/>
            <person name="Ferrario C."/>
            <person name="Modesto M."/>
            <person name="Mattarelli P."/>
            <person name="Jiri K."/>
            <person name="van Sinderen D."/>
            <person name="Ventura M."/>
        </authorList>
    </citation>
    <scope>NUCLEOTIDE SEQUENCE [LARGE SCALE GENOMIC DNA]</scope>
    <source>
        <strain evidence="2 3">DSM 24744</strain>
    </source>
</reference>
<feature type="compositionally biased region" description="Basic residues" evidence="1">
    <location>
        <begin position="111"/>
        <end position="120"/>
    </location>
</feature>
<protein>
    <submittedName>
        <fullName evidence="2">Uncharacterized protein</fullName>
    </submittedName>
</protein>
<feature type="compositionally biased region" description="Low complexity" evidence="1">
    <location>
        <begin position="203"/>
        <end position="214"/>
    </location>
</feature>
<accession>A0A261EUK1</accession>